<dbReference type="PANTHER" id="PTHR38503:SF1">
    <property type="entry name" value="SMALL INTEGRAL MEMBRANE PROTEIN 1"/>
    <property type="match status" value="1"/>
</dbReference>
<organism evidence="2 3">
    <name type="scientific">Phascolarctos cinereus</name>
    <name type="common">Koala</name>
    <dbReference type="NCBI Taxonomy" id="38626"/>
    <lineage>
        <taxon>Eukaryota</taxon>
        <taxon>Metazoa</taxon>
        <taxon>Chordata</taxon>
        <taxon>Craniata</taxon>
        <taxon>Vertebrata</taxon>
        <taxon>Euteleostomi</taxon>
        <taxon>Mammalia</taxon>
        <taxon>Metatheria</taxon>
        <taxon>Diprotodontia</taxon>
        <taxon>Phascolarctidae</taxon>
        <taxon>Phascolarctos</taxon>
    </lineage>
</organism>
<accession>A0A6P5JCK5</accession>
<evidence type="ECO:0000256" key="1">
    <source>
        <dbReference type="SAM" id="Phobius"/>
    </source>
</evidence>
<dbReference type="RefSeq" id="XP_020831108.1">
    <property type="nucleotide sequence ID" value="XM_020975449.1"/>
</dbReference>
<dbReference type="AlphaFoldDB" id="A0A6P5JCK5"/>
<dbReference type="PANTHER" id="PTHR38503">
    <property type="entry name" value="SMALL INTEGRAL MEMBRANE PROTEIN 1"/>
    <property type="match status" value="1"/>
</dbReference>
<dbReference type="FunCoup" id="A0A6P5JCK5">
    <property type="interactions" value="210"/>
</dbReference>
<dbReference type="KEGG" id="pcw:110200212"/>
<protein>
    <submittedName>
        <fullName evidence="3">Small integral membrane protein 1</fullName>
    </submittedName>
</protein>
<reference evidence="3" key="1">
    <citation type="submission" date="2025-08" db="UniProtKB">
        <authorList>
            <consortium name="RefSeq"/>
        </authorList>
    </citation>
    <scope>IDENTIFICATION</scope>
    <source>
        <tissue evidence="3">Spleen</tissue>
    </source>
</reference>
<evidence type="ECO:0000313" key="3">
    <source>
        <dbReference type="RefSeq" id="XP_020831108.1"/>
    </source>
</evidence>
<evidence type="ECO:0000313" key="2">
    <source>
        <dbReference type="Proteomes" id="UP000515140"/>
    </source>
</evidence>
<name>A0A6P5JCK5_PHACI</name>
<dbReference type="InterPro" id="IPR031744">
    <property type="entry name" value="SMIM1"/>
</dbReference>
<feature type="transmembrane region" description="Helical" evidence="1">
    <location>
        <begin position="51"/>
        <end position="72"/>
    </location>
</feature>
<dbReference type="CTD" id="388588"/>
<keyword evidence="1" id="KW-0472">Membrane</keyword>
<dbReference type="Pfam" id="PF15875">
    <property type="entry name" value="DUF4731"/>
    <property type="match status" value="1"/>
</dbReference>
<keyword evidence="2" id="KW-1185">Reference proteome</keyword>
<dbReference type="Proteomes" id="UP000515140">
    <property type="component" value="Unplaced"/>
</dbReference>
<proteinExistence type="predicted"/>
<keyword evidence="1" id="KW-1133">Transmembrane helix</keyword>
<dbReference type="GeneID" id="110200212"/>
<sequence>MMEAQESSVQYNRWSNSQDEVSMNMSASGGLDCERICTKLCTGKLGIAMKVAGGIVLFWVIFIIGYVTGYYIHKCK</sequence>
<gene>
    <name evidence="3" type="primary">SMIM1</name>
</gene>
<dbReference type="InParanoid" id="A0A6P5JCK5"/>
<keyword evidence="1" id="KW-0812">Transmembrane</keyword>